<proteinExistence type="predicted"/>
<dbReference type="AlphaFoldDB" id="A0A0S4M6T8"/>
<evidence type="ECO:0000313" key="2">
    <source>
        <dbReference type="Proteomes" id="UP000198651"/>
    </source>
</evidence>
<dbReference type="RefSeq" id="WP_092490425.1">
    <property type="nucleotide sequence ID" value="NZ_LN906597.1"/>
</dbReference>
<evidence type="ECO:0000313" key="1">
    <source>
        <dbReference type="EMBL" id="CUT17108.1"/>
    </source>
</evidence>
<accession>A0A0S4M6T8</accession>
<reference evidence="2" key="1">
    <citation type="submission" date="2015-11" db="EMBL/GenBank/DDBJ databases">
        <authorList>
            <person name="Seth-Smith H.M.B."/>
        </authorList>
    </citation>
    <scope>NUCLEOTIDE SEQUENCE [LARGE SCALE GENOMIC DNA]</scope>
    <source>
        <strain evidence="2">2013Ark11</strain>
    </source>
</reference>
<name>A0A0S4M6T8_9BURK</name>
<keyword evidence="2" id="KW-1185">Reference proteome</keyword>
<dbReference type="Proteomes" id="UP000198651">
    <property type="component" value="Chromosome I"/>
</dbReference>
<sequence length="459" mass="53547">MDKILLPPTLQDLSIKTIFGAENKAALDQIKQLSMKEIIGAAVLIKIKEVNLVKYESVLDLEIDDRSADYRNKLSYHDCNVDELCYLSEWNSSVNDVIKLHHLFSEYSATEHSHIYNNPMYDVIYNKNSTNIIKNYHEKRDEILSLPDMPSSVATINDSIRDEDYHDPLYFKQGTYPKNNNSISNTLIFINNNISSATKALEKSMSILEEKFFQSNKQAYILAKTSSMELNHYLLVLKESLIKRDDLCDEYINFFCSIKEKEMSIIRSLEIIMLMRKVDSKFRGLKNISYIMKSINFMTMEDRIESLKSRISSNSKTEHDKIRLLTSSLSLTSYLLKRKYHNLITRKKARIKNLLEKINLSEEYKSDENFLAPTFIESMNMLLKKISLSREPKSDKRDKELLNHDLDKASYILKKISPDNEDRTDQNLIEPVFIENILESVKKMRTEIKEMEMTLSTLD</sequence>
<dbReference type="OrthoDB" id="9872651at2"/>
<protein>
    <submittedName>
        <fullName evidence="1">Putative coiled coil protein</fullName>
    </submittedName>
</protein>
<organism evidence="1 2">
    <name type="scientific">Candidatus Ichthyocystis hellenicum</name>
    <dbReference type="NCBI Taxonomy" id="1561003"/>
    <lineage>
        <taxon>Bacteria</taxon>
        <taxon>Pseudomonadati</taxon>
        <taxon>Pseudomonadota</taxon>
        <taxon>Betaproteobacteria</taxon>
        <taxon>Burkholderiales</taxon>
        <taxon>Candidatus Ichthyocystis</taxon>
    </lineage>
</organism>
<gene>
    <name evidence="1" type="ORF">Ark11_0251</name>
</gene>
<dbReference type="EMBL" id="LN906597">
    <property type="protein sequence ID" value="CUT17108.1"/>
    <property type="molecule type" value="Genomic_DNA"/>
</dbReference>